<protein>
    <submittedName>
        <fullName evidence="1">Uncharacterized protein</fullName>
    </submittedName>
</protein>
<dbReference type="EMBL" id="BK015166">
    <property type="protein sequence ID" value="DAD93773.1"/>
    <property type="molecule type" value="Genomic_DNA"/>
</dbReference>
<reference evidence="1" key="1">
    <citation type="journal article" date="2021" name="Proc. Natl. Acad. Sci. U.S.A.">
        <title>A Catalog of Tens of Thousands of Viruses from Human Metagenomes Reveals Hidden Associations with Chronic Diseases.</title>
        <authorList>
            <person name="Tisza M.J."/>
            <person name="Buck C.B."/>
        </authorList>
    </citation>
    <scope>NUCLEOTIDE SEQUENCE</scope>
    <source>
        <strain evidence="1">CtzRR1</strain>
    </source>
</reference>
<evidence type="ECO:0000313" key="1">
    <source>
        <dbReference type="EMBL" id="DAD93773.1"/>
    </source>
</evidence>
<accession>A0A8S5NG12</accession>
<organism evidence="1">
    <name type="scientific">Myoviridae sp. ctzRR1</name>
    <dbReference type="NCBI Taxonomy" id="2826720"/>
    <lineage>
        <taxon>Viruses</taxon>
        <taxon>Duplodnaviria</taxon>
        <taxon>Heunggongvirae</taxon>
        <taxon>Uroviricota</taxon>
        <taxon>Caudoviricetes</taxon>
    </lineage>
</organism>
<name>A0A8S5NG12_9CAUD</name>
<sequence length="371" mass="40502">MAQARHINYKSDFVLRERFRNASGDIVALPDVDFTLEYQTKHGHKFTASRTGGKYENCTPDGDALLVIFKDHGLCEGELCRELHLCLINDLMPDGLQNVYYPEKINVQLWHLATDTEGVIECDALAAYTRGLPFTYEDFTPEQLAKLKGDKGDAFTYDDFTPAQIELLQKPANAAATQANEAARKATEATTKILSQGQKLADIADKAVKNCNTETQKAKTATEQANTATRNAQAAAVEAQSERVLTEQTRQQLEIVAERAEQAAQPIPSGLRVETPAPVTIGNPVPRYIAAKVLPLSALQNIIFQTDGNAAGIEPDGRIVPKEPGTQRVHVIPTGGTRYYKTISLTVVAPALRLSASDTLRLDASGNIRLT</sequence>
<proteinExistence type="predicted"/>